<evidence type="ECO:0000256" key="12">
    <source>
        <dbReference type="ARBA" id="ARBA00023279"/>
    </source>
</evidence>
<organism evidence="23 24">
    <name type="scientific">Octodon degus</name>
    <name type="common">Degu</name>
    <name type="synonym">Sciurus degus</name>
    <dbReference type="NCBI Taxonomy" id="10160"/>
    <lineage>
        <taxon>Eukaryota</taxon>
        <taxon>Metazoa</taxon>
        <taxon>Chordata</taxon>
        <taxon>Craniata</taxon>
        <taxon>Vertebrata</taxon>
        <taxon>Euteleostomi</taxon>
        <taxon>Mammalia</taxon>
        <taxon>Eutheria</taxon>
        <taxon>Euarchontoglires</taxon>
        <taxon>Glires</taxon>
        <taxon>Rodentia</taxon>
        <taxon>Hystricomorpha</taxon>
        <taxon>Octodontidae</taxon>
        <taxon>Octodon</taxon>
    </lineage>
</organism>
<evidence type="ECO:0000256" key="17">
    <source>
        <dbReference type="ARBA" id="ARBA00042572"/>
    </source>
</evidence>
<dbReference type="Pfam" id="PF23344">
    <property type="entry name" value="ZP-N"/>
    <property type="match status" value="1"/>
</dbReference>
<dbReference type="InterPro" id="IPR057636">
    <property type="entry name" value="Ig_ZP2_3rd"/>
</dbReference>
<keyword evidence="23" id="KW-1185">Reference proteome</keyword>
<dbReference type="PROSITE" id="PS51034">
    <property type="entry name" value="ZP_2"/>
    <property type="match status" value="1"/>
</dbReference>
<dbReference type="GeneID" id="101575998"/>
<dbReference type="PANTHER" id="PTHR23343">
    <property type="entry name" value="ZONA PELLUCIDA SPERM-BINDING PROTEIN"/>
    <property type="match status" value="1"/>
</dbReference>
<keyword evidence="2" id="KW-1003">Cell membrane</keyword>
<evidence type="ECO:0000256" key="4">
    <source>
        <dbReference type="ARBA" id="ARBA00022530"/>
    </source>
</evidence>
<evidence type="ECO:0000256" key="1">
    <source>
        <dbReference type="ARBA" id="ARBA00004251"/>
    </source>
</evidence>
<feature type="chain" id="PRO_5027759107" description="Zona pellucida sperm-binding protein 2" evidence="21">
    <location>
        <begin position="26"/>
        <end position="703"/>
    </location>
</feature>
<dbReference type="FunCoup" id="A0A6P3VCH9">
    <property type="interactions" value="50"/>
</dbReference>
<dbReference type="PRINTS" id="PR00023">
    <property type="entry name" value="ZPELLUCIDA"/>
</dbReference>
<dbReference type="GO" id="GO:0005886">
    <property type="term" value="C:plasma membrane"/>
    <property type="evidence" value="ECO:0007669"/>
    <property type="project" value="UniProtKB-SubCell"/>
</dbReference>
<name>A0A6P3VCH9_OCTDE</name>
<dbReference type="GO" id="GO:0035804">
    <property type="term" value="F:structural constituent of egg coat"/>
    <property type="evidence" value="ECO:0007669"/>
    <property type="project" value="TreeGrafter"/>
</dbReference>
<dbReference type="InterPro" id="IPR055356">
    <property type="entry name" value="ZP-N"/>
</dbReference>
<evidence type="ECO:0000256" key="19">
    <source>
        <dbReference type="ARBA" id="ARBA00046716"/>
    </source>
</evidence>
<dbReference type="AlphaFoldDB" id="A0A6P3VCH9"/>
<dbReference type="GO" id="GO:0032190">
    <property type="term" value="F:acrosin binding"/>
    <property type="evidence" value="ECO:0007669"/>
    <property type="project" value="TreeGrafter"/>
</dbReference>
<dbReference type="Pfam" id="PF23740">
    <property type="entry name" value="Ig_ZP2_3rd"/>
    <property type="match status" value="1"/>
</dbReference>
<sequence>MENFICDMETSSFYLFFLLVASVNSVGPSQLEDTSFPGTVTCSENGLTVEFSRSLDLKKWHASVVDPFGVEVLNCTYVLDSEKLTLKAPYETCSSRVPGGHQLNIRVQEDSVATGSKDAIHPLFCPAMQVEMHELSESTVCMKDFISFSFPQVIRGMADETETNNSDRGWIIEVGDASRAHSLTLQEALRGGFNLLIDSQKMTLHVPLNATGVTRYVQGSSHLYTALLKFSFVSPGQKITFSSQAICAVDLSVTCNATHMTLSIPDFPGKLTSVSIENRDIPMSQLRDSGINMEATNGLTLHFSKTLLQTKFSEKCLLYQFYLSSLKLTFYFQQDTVFMVIDPECLCESPISVGELCTHDGFMDFEVDSQQTKPALRLGSLRVGNSSCRPVRMAQSEELIRFHIPLNGCGTKQKFEDDKVIYENEIHALWKDLPPSKIARDSEFRMTVRCYYHMDSVLLNANVESLPPPVASVKPGLLTLILQTYPDNSYQQPYRYSEYPIVRYLRQPIHMEVRILNKTDPNIKLVLDDCWATSTTDPTSLPQWRILVDGCEYNLDNYQTTFHPAGSSTADPYHYQRFEVKTFAFLWEDRVLPTLVYFHCSALVCNRLSPDSPLCSVTCPPSSRNRRATGATEEDKMTVSLPGPILLLSDNSALRDAVDTQGLRVAGEVASKAAAAGAALVGSVVTVGLAWYLRKRRTVMLSR</sequence>
<feature type="domain" description="ZP" evidence="22">
    <location>
        <begin position="356"/>
        <end position="622"/>
    </location>
</feature>
<dbReference type="Proteomes" id="UP000515203">
    <property type="component" value="Unplaced"/>
</dbReference>
<keyword evidence="11" id="KW-0325">Glycoprotein</keyword>
<dbReference type="FunFam" id="2.60.40.4100:FF:000004">
    <property type="entry name" value="Zona pellucida sperm-binding protein 2"/>
    <property type="match status" value="1"/>
</dbReference>
<dbReference type="Pfam" id="PF00100">
    <property type="entry name" value="Zona_pellucida"/>
    <property type="match status" value="1"/>
</dbReference>
<reference evidence="24" key="1">
    <citation type="submission" date="2025-08" db="UniProtKB">
        <authorList>
            <consortium name="RefSeq"/>
        </authorList>
    </citation>
    <scope>IDENTIFICATION</scope>
</reference>
<evidence type="ECO:0000256" key="15">
    <source>
        <dbReference type="ARBA" id="ARBA00040237"/>
    </source>
</evidence>
<dbReference type="InterPro" id="IPR055355">
    <property type="entry name" value="ZP-C"/>
</dbReference>
<comment type="subunit">
    <text evidence="19">Can form homopolymers that assemble into long fibers (in vitro). Polymers of ZP2 and ZP3 organized into long filaments cross-linked by ZP1 homodimers. Interacts with ZP3.</text>
</comment>
<keyword evidence="12" id="KW-0278">Fertilization</keyword>
<dbReference type="Gene3D" id="2.60.40.4100">
    <property type="entry name" value="Zona pellucida, ZP-C domain"/>
    <property type="match status" value="1"/>
</dbReference>
<dbReference type="InterPro" id="IPR042235">
    <property type="entry name" value="ZP-C_dom"/>
</dbReference>
<keyword evidence="10" id="KW-0675">Receptor</keyword>
<dbReference type="FunFam" id="2.60.40.3210:FF:000006">
    <property type="entry name" value="Zona pellucida sperm-binding protein 2"/>
    <property type="match status" value="1"/>
</dbReference>
<dbReference type="InParanoid" id="A0A6P3VCH9"/>
<dbReference type="PANTHER" id="PTHR23343:SF4">
    <property type="entry name" value="ZONA PELLUCIDA SPERM-BINDING PROTEIN 2"/>
    <property type="match status" value="1"/>
</dbReference>
<keyword evidence="9" id="KW-1015">Disulfide bond</keyword>
<evidence type="ECO:0000256" key="5">
    <source>
        <dbReference type="ARBA" id="ARBA00022685"/>
    </source>
</evidence>
<keyword evidence="4" id="KW-0272">Extracellular matrix</keyword>
<evidence type="ECO:0000256" key="7">
    <source>
        <dbReference type="ARBA" id="ARBA00022989"/>
    </source>
</evidence>
<evidence type="ECO:0000256" key="14">
    <source>
        <dbReference type="ARBA" id="ARBA00038403"/>
    </source>
</evidence>
<dbReference type="InterPro" id="IPR057637">
    <property type="entry name" value="Ig_ZP2_1st"/>
</dbReference>
<dbReference type="GO" id="GO:0035805">
    <property type="term" value="C:egg coat"/>
    <property type="evidence" value="ECO:0007669"/>
    <property type="project" value="UniProtKB-SubCell"/>
</dbReference>
<comment type="similarity">
    <text evidence="14">Belongs to the ZP domain family. ZPA subfamily.</text>
</comment>
<evidence type="ECO:0000259" key="22">
    <source>
        <dbReference type="PROSITE" id="PS51034"/>
    </source>
</evidence>
<dbReference type="OrthoDB" id="9903747at2759"/>
<evidence type="ECO:0000256" key="8">
    <source>
        <dbReference type="ARBA" id="ARBA00023136"/>
    </source>
</evidence>
<dbReference type="Pfam" id="PF23738">
    <property type="entry name" value="Ig_ZP2_N"/>
    <property type="match status" value="1"/>
</dbReference>
<evidence type="ECO:0000313" key="23">
    <source>
        <dbReference type="Proteomes" id="UP000515203"/>
    </source>
</evidence>
<evidence type="ECO:0000256" key="13">
    <source>
        <dbReference type="ARBA" id="ARBA00024183"/>
    </source>
</evidence>
<dbReference type="PROSITE" id="PS00682">
    <property type="entry name" value="ZP_1"/>
    <property type="match status" value="1"/>
</dbReference>
<keyword evidence="21" id="KW-0732">Signal</keyword>
<dbReference type="SMART" id="SM00241">
    <property type="entry name" value="ZP"/>
    <property type="match status" value="1"/>
</dbReference>
<dbReference type="Pfam" id="PF23736">
    <property type="entry name" value="Ig_ZP2"/>
    <property type="match status" value="1"/>
</dbReference>
<keyword evidence="7 20" id="KW-1133">Transmembrane helix</keyword>
<accession>A0A6P3VCH9</accession>
<evidence type="ECO:0000256" key="20">
    <source>
        <dbReference type="SAM" id="Phobius"/>
    </source>
</evidence>
<evidence type="ECO:0000256" key="9">
    <source>
        <dbReference type="ARBA" id="ARBA00023157"/>
    </source>
</evidence>
<dbReference type="GO" id="GO:0060468">
    <property type="term" value="P:prevention of polyspermy"/>
    <property type="evidence" value="ECO:0007669"/>
    <property type="project" value="TreeGrafter"/>
</dbReference>
<comment type="function">
    <text evidence="18">Component of the zona pellucida, an extracellular matrix surrounding oocytes which mediates sperm binding, induction of the acrosome reaction and prevents post-fertilization polyspermy. The zona pellucida is composed of 3 to 4 glycoproteins, ZP1, ZP2, ZP3, and ZP4. ZP2 may act as a secondary sperm receptor.</text>
</comment>
<evidence type="ECO:0000256" key="10">
    <source>
        <dbReference type="ARBA" id="ARBA00023170"/>
    </source>
</evidence>
<evidence type="ECO:0000256" key="21">
    <source>
        <dbReference type="SAM" id="SignalP"/>
    </source>
</evidence>
<feature type="signal peptide" evidence="21">
    <location>
        <begin position="1"/>
        <end position="25"/>
    </location>
</feature>
<dbReference type="RefSeq" id="XP_012372044.1">
    <property type="nucleotide sequence ID" value="XM_012516590.1"/>
</dbReference>
<keyword evidence="6 20" id="KW-0812">Transmembrane</keyword>
<comment type="subcellular location">
    <subcellularLocation>
        <location evidence="1">Cell membrane</location>
        <topology evidence="1">Single-pass type I membrane protein</topology>
    </subcellularLocation>
    <subcellularLocation>
        <location evidence="13">Zona pellucida</location>
    </subcellularLocation>
</comment>
<evidence type="ECO:0000256" key="18">
    <source>
        <dbReference type="ARBA" id="ARBA00046021"/>
    </source>
</evidence>
<dbReference type="CTD" id="7783"/>
<dbReference type="InterPro" id="IPR017977">
    <property type="entry name" value="ZP_dom_CS"/>
</dbReference>
<evidence type="ECO:0000256" key="2">
    <source>
        <dbReference type="ARBA" id="ARBA00022475"/>
    </source>
</evidence>
<dbReference type="Gene3D" id="2.60.40.3210">
    <property type="entry name" value="Zona pellucida, ZP-N domain"/>
    <property type="match status" value="1"/>
</dbReference>
<keyword evidence="5" id="KW-0165">Cleavage on pair of basic residues</keyword>
<gene>
    <name evidence="24" type="primary">Zp2</name>
</gene>
<evidence type="ECO:0000313" key="24">
    <source>
        <dbReference type="RefSeq" id="XP_012372044.1"/>
    </source>
</evidence>
<evidence type="ECO:0000256" key="11">
    <source>
        <dbReference type="ARBA" id="ARBA00023180"/>
    </source>
</evidence>
<dbReference type="InterPro" id="IPR001507">
    <property type="entry name" value="ZP_dom"/>
</dbReference>
<proteinExistence type="inferred from homology"/>
<dbReference type="InterPro" id="IPR051148">
    <property type="entry name" value="Zona_Pellucida_Domain_gp"/>
</dbReference>
<dbReference type="InterPro" id="IPR057638">
    <property type="entry name" value="Ig_ZP2_2nd"/>
</dbReference>
<feature type="transmembrane region" description="Helical" evidence="20">
    <location>
        <begin position="673"/>
        <end position="693"/>
    </location>
</feature>
<dbReference type="InterPro" id="IPR048290">
    <property type="entry name" value="ZP_chr"/>
</dbReference>
<keyword evidence="3" id="KW-0964">Secreted</keyword>
<evidence type="ECO:0000256" key="16">
    <source>
        <dbReference type="ARBA" id="ARBA00042272"/>
    </source>
</evidence>
<evidence type="ECO:0000256" key="6">
    <source>
        <dbReference type="ARBA" id="ARBA00022692"/>
    </source>
</evidence>
<protein>
    <recommendedName>
        <fullName evidence="15">Zona pellucida sperm-binding protein 2</fullName>
    </recommendedName>
    <alternativeName>
        <fullName evidence="17">Zona pellucida glycoprotein 2</fullName>
    </alternativeName>
    <alternativeName>
        <fullName evidence="16">Zona pellucida protein A</fullName>
    </alternativeName>
</protein>
<evidence type="ECO:0000256" key="3">
    <source>
        <dbReference type="ARBA" id="ARBA00022525"/>
    </source>
</evidence>
<dbReference type="GO" id="GO:0007339">
    <property type="term" value="P:binding of sperm to zona pellucida"/>
    <property type="evidence" value="ECO:0007669"/>
    <property type="project" value="TreeGrafter"/>
</dbReference>
<keyword evidence="8 20" id="KW-0472">Membrane</keyword>